<keyword evidence="1" id="KW-0812">Transmembrane</keyword>
<evidence type="ECO:0000256" key="1">
    <source>
        <dbReference type="SAM" id="Phobius"/>
    </source>
</evidence>
<reference evidence="2" key="1">
    <citation type="submission" date="2023-05" db="EMBL/GenBank/DDBJ databases">
        <title>[olsenella] sp. nov., isolated from a pig farm feces dump.</title>
        <authorList>
            <person name="Chang Y.-H."/>
        </authorList>
    </citation>
    <scope>NUCLEOTIDE SEQUENCE</scope>
    <source>
        <strain evidence="2">YH-ols2217</strain>
    </source>
</reference>
<organism evidence="2 3">
    <name type="scientific">Kribbibacterium absianum</name>
    <dbReference type="NCBI Taxonomy" id="3044210"/>
    <lineage>
        <taxon>Bacteria</taxon>
        <taxon>Bacillati</taxon>
        <taxon>Actinomycetota</taxon>
        <taxon>Coriobacteriia</taxon>
        <taxon>Coriobacteriales</taxon>
        <taxon>Kribbibacteriaceae</taxon>
        <taxon>Kribbibacterium</taxon>
    </lineage>
</organism>
<keyword evidence="1" id="KW-1133">Transmembrane helix</keyword>
<feature type="transmembrane region" description="Helical" evidence="1">
    <location>
        <begin position="24"/>
        <end position="53"/>
    </location>
</feature>
<name>A0ABT6ZHL3_9ACTN</name>
<keyword evidence="1" id="KW-0472">Membrane</keyword>
<dbReference type="RefSeq" id="WP_283712181.1">
    <property type="nucleotide sequence ID" value="NZ_JASJEW010000001.1"/>
</dbReference>
<evidence type="ECO:0000313" key="3">
    <source>
        <dbReference type="Proteomes" id="UP001431693"/>
    </source>
</evidence>
<feature type="transmembrane region" description="Helical" evidence="1">
    <location>
        <begin position="65"/>
        <end position="84"/>
    </location>
</feature>
<dbReference type="Proteomes" id="UP001431693">
    <property type="component" value="Unassembled WGS sequence"/>
</dbReference>
<sequence>MALLVLALLNSLEPSEWVAYGSDPWWVLYFVLVVVTIFIATVPGLVIVLWCVARSVKRRSDWHSLRAWTSVVGCVALCVLTLLACAQVAKCGGALAGIDGDSLGAWFRFLGPGLDMAVPDKTVFYVVPLTAASVLVTEGVGYGGALLTACAGGGRP</sequence>
<evidence type="ECO:0000313" key="2">
    <source>
        <dbReference type="EMBL" id="MDJ1128537.1"/>
    </source>
</evidence>
<accession>A0ABT6ZHL3</accession>
<comment type="caution">
    <text evidence="2">The sequence shown here is derived from an EMBL/GenBank/DDBJ whole genome shotgun (WGS) entry which is preliminary data.</text>
</comment>
<keyword evidence="3" id="KW-1185">Reference proteome</keyword>
<protein>
    <submittedName>
        <fullName evidence="2">Uncharacterized protein</fullName>
    </submittedName>
</protein>
<dbReference type="EMBL" id="JASJEX010000001">
    <property type="protein sequence ID" value="MDJ1128537.1"/>
    <property type="molecule type" value="Genomic_DNA"/>
</dbReference>
<proteinExistence type="predicted"/>
<gene>
    <name evidence="2" type="ORF">QJ043_00345</name>
</gene>